<keyword evidence="3" id="KW-1185">Reference proteome</keyword>
<protein>
    <submittedName>
        <fullName evidence="2">Uncharacterized protein</fullName>
    </submittedName>
</protein>
<evidence type="ECO:0000313" key="2">
    <source>
        <dbReference type="EMBL" id="KAJ3492226.1"/>
    </source>
</evidence>
<dbReference type="Proteomes" id="UP001212997">
    <property type="component" value="Unassembled WGS sequence"/>
</dbReference>
<feature type="transmembrane region" description="Helical" evidence="1">
    <location>
        <begin position="145"/>
        <end position="167"/>
    </location>
</feature>
<evidence type="ECO:0000256" key="1">
    <source>
        <dbReference type="SAM" id="Phobius"/>
    </source>
</evidence>
<name>A0AAD5VFD1_9APHY</name>
<proteinExistence type="predicted"/>
<feature type="transmembrane region" description="Helical" evidence="1">
    <location>
        <begin position="187"/>
        <end position="205"/>
    </location>
</feature>
<gene>
    <name evidence="2" type="ORF">NLI96_g104</name>
</gene>
<keyword evidence="1" id="KW-0812">Transmembrane</keyword>
<dbReference type="EMBL" id="JANAWD010000002">
    <property type="protein sequence ID" value="KAJ3492226.1"/>
    <property type="molecule type" value="Genomic_DNA"/>
</dbReference>
<sequence>MSMVPHVLASDPASFLKTNGASYLRVGSICIAAYDYVITLPAEYRFYRELMDESVAHSVADNGVASDSGHQGLQHLQTIHMGYVVLSLSFLLDYVCESSRDLSKCALTPEFAAATRWSGSRICGIGLLFRIRCTPGNSLGHLSVWLYYVLAMVYDVITLCISTYFLVTWQSAFGQMSGLFRVMFYDGLGYFVALTGANIFNLILYRAADESYQSSGASVGYAVTWIMSQRILIHLRGYAAAEHQVRQVVSRHAVQQPRDISRAMRGPFDITSEQLSKTKDRLTDEYNLTSHRKTEVQATLDVQVQIEQTVTVDYDSRIEETFKRSKGRDIILPL</sequence>
<comment type="caution">
    <text evidence="2">The sequence shown here is derived from an EMBL/GenBank/DDBJ whole genome shotgun (WGS) entry which is preliminary data.</text>
</comment>
<keyword evidence="1" id="KW-0472">Membrane</keyword>
<organism evidence="2 3">
    <name type="scientific">Meripilus lineatus</name>
    <dbReference type="NCBI Taxonomy" id="2056292"/>
    <lineage>
        <taxon>Eukaryota</taxon>
        <taxon>Fungi</taxon>
        <taxon>Dikarya</taxon>
        <taxon>Basidiomycota</taxon>
        <taxon>Agaricomycotina</taxon>
        <taxon>Agaricomycetes</taxon>
        <taxon>Polyporales</taxon>
        <taxon>Meripilaceae</taxon>
        <taxon>Meripilus</taxon>
    </lineage>
</organism>
<keyword evidence="1" id="KW-1133">Transmembrane helix</keyword>
<feature type="transmembrane region" description="Helical" evidence="1">
    <location>
        <begin position="20"/>
        <end position="38"/>
    </location>
</feature>
<dbReference type="AlphaFoldDB" id="A0AAD5VFD1"/>
<reference evidence="2" key="1">
    <citation type="submission" date="2022-07" db="EMBL/GenBank/DDBJ databases">
        <title>Genome Sequence of Physisporinus lineatus.</title>
        <authorList>
            <person name="Buettner E."/>
        </authorList>
    </citation>
    <scope>NUCLEOTIDE SEQUENCE</scope>
    <source>
        <strain evidence="2">VT162</strain>
    </source>
</reference>
<accession>A0AAD5VFD1</accession>
<evidence type="ECO:0000313" key="3">
    <source>
        <dbReference type="Proteomes" id="UP001212997"/>
    </source>
</evidence>